<name>A0ACC4E4R4_PURLI</name>
<accession>A0ACC4E4R4</accession>
<organism evidence="1 2">
    <name type="scientific">Purpureocillium lilacinum</name>
    <name type="common">Paecilomyces lilacinus</name>
    <dbReference type="NCBI Taxonomy" id="33203"/>
    <lineage>
        <taxon>Eukaryota</taxon>
        <taxon>Fungi</taxon>
        <taxon>Dikarya</taxon>
        <taxon>Ascomycota</taxon>
        <taxon>Pezizomycotina</taxon>
        <taxon>Sordariomycetes</taxon>
        <taxon>Hypocreomycetidae</taxon>
        <taxon>Hypocreales</taxon>
        <taxon>Ophiocordycipitaceae</taxon>
        <taxon>Purpureocillium</taxon>
    </lineage>
</organism>
<sequence length="163" mass="17277">MKHLGKDPPGRVPEFFQKHWTGTAGHGTHSHLPALFPKLLVTLSPPLLQRTAGAASSNTSSSTAKDARTPFTTQQMEQPRSAPVAPVLLDGPPGGHWRAHPPGPIGCQMAGRRAEAPAGSPRAPRVGGNWRMEMPWGRATPPVKRSSMVIRPSAGASAELRPA</sequence>
<gene>
    <name evidence="1" type="ORF">ACCO45_004036</name>
</gene>
<dbReference type="EMBL" id="JBGNUJ010000003">
    <property type="protein sequence ID" value="KAL3962513.1"/>
    <property type="molecule type" value="Genomic_DNA"/>
</dbReference>
<evidence type="ECO:0000313" key="2">
    <source>
        <dbReference type="Proteomes" id="UP001638806"/>
    </source>
</evidence>
<protein>
    <submittedName>
        <fullName evidence="1">Uncharacterized protein</fullName>
    </submittedName>
</protein>
<comment type="caution">
    <text evidence="1">The sequence shown here is derived from an EMBL/GenBank/DDBJ whole genome shotgun (WGS) entry which is preliminary data.</text>
</comment>
<dbReference type="Proteomes" id="UP001638806">
    <property type="component" value="Unassembled WGS sequence"/>
</dbReference>
<keyword evidence="2" id="KW-1185">Reference proteome</keyword>
<reference evidence="1" key="1">
    <citation type="submission" date="2024-12" db="EMBL/GenBank/DDBJ databases">
        <title>Comparative genomics and development of molecular markers within Purpureocillium lilacinum and among Purpureocillium species.</title>
        <authorList>
            <person name="Yeh Z.-Y."/>
            <person name="Ni N.-T."/>
            <person name="Lo P.-H."/>
            <person name="Mushyakhwo K."/>
            <person name="Lin C.-F."/>
            <person name="Nai Y.-S."/>
        </authorList>
    </citation>
    <scope>NUCLEOTIDE SEQUENCE</scope>
    <source>
        <strain evidence="1">NCHU-NPUST-175</strain>
    </source>
</reference>
<proteinExistence type="predicted"/>
<evidence type="ECO:0000313" key="1">
    <source>
        <dbReference type="EMBL" id="KAL3962513.1"/>
    </source>
</evidence>